<feature type="region of interest" description="Disordered" evidence="1">
    <location>
        <begin position="379"/>
        <end position="402"/>
    </location>
</feature>
<feature type="compositionally biased region" description="Basic and acidic residues" evidence="1">
    <location>
        <begin position="496"/>
        <end position="510"/>
    </location>
</feature>
<dbReference type="Proteomes" id="UP000193560">
    <property type="component" value="Unassembled WGS sequence"/>
</dbReference>
<evidence type="ECO:0000313" key="2">
    <source>
        <dbReference type="EMBL" id="ORZ26150.1"/>
    </source>
</evidence>
<dbReference type="OrthoDB" id="2288346at2759"/>
<evidence type="ECO:0000313" key="3">
    <source>
        <dbReference type="Proteomes" id="UP000193560"/>
    </source>
</evidence>
<feature type="region of interest" description="Disordered" evidence="1">
    <location>
        <begin position="165"/>
        <end position="184"/>
    </location>
</feature>
<proteinExistence type="predicted"/>
<dbReference type="EMBL" id="MCGE01000001">
    <property type="protein sequence ID" value="ORZ26150.1"/>
    <property type="molecule type" value="Genomic_DNA"/>
</dbReference>
<gene>
    <name evidence="2" type="ORF">BCR42DRAFT_401681</name>
</gene>
<feature type="compositionally biased region" description="Polar residues" evidence="1">
    <location>
        <begin position="172"/>
        <end position="184"/>
    </location>
</feature>
<reference evidence="2 3" key="1">
    <citation type="submission" date="2016-07" db="EMBL/GenBank/DDBJ databases">
        <title>Pervasive Adenine N6-methylation of Active Genes in Fungi.</title>
        <authorList>
            <consortium name="DOE Joint Genome Institute"/>
            <person name="Mondo S.J."/>
            <person name="Dannebaum R.O."/>
            <person name="Kuo R.C."/>
            <person name="Labutti K."/>
            <person name="Haridas S."/>
            <person name="Kuo A."/>
            <person name="Salamov A."/>
            <person name="Ahrendt S.R."/>
            <person name="Lipzen A."/>
            <person name="Sullivan W."/>
            <person name="Andreopoulos W.B."/>
            <person name="Clum A."/>
            <person name="Lindquist E."/>
            <person name="Daum C."/>
            <person name="Ramamoorthy G.K."/>
            <person name="Gryganskyi A."/>
            <person name="Culley D."/>
            <person name="Magnuson J.K."/>
            <person name="James T.Y."/>
            <person name="O'Malley M.A."/>
            <person name="Stajich J.E."/>
            <person name="Spatafora J.W."/>
            <person name="Visel A."/>
            <person name="Grigoriev I.V."/>
        </authorList>
    </citation>
    <scope>NUCLEOTIDE SEQUENCE [LARGE SCALE GENOMIC DNA]</scope>
    <source>
        <strain evidence="2 3">NRRL 1336</strain>
    </source>
</reference>
<dbReference type="AlphaFoldDB" id="A0A1X2J2W6"/>
<feature type="compositionally biased region" description="Low complexity" evidence="1">
    <location>
        <begin position="519"/>
        <end position="530"/>
    </location>
</feature>
<accession>A0A1X2J2W6</accession>
<organism evidence="2 3">
    <name type="scientific">Absidia repens</name>
    <dbReference type="NCBI Taxonomy" id="90262"/>
    <lineage>
        <taxon>Eukaryota</taxon>
        <taxon>Fungi</taxon>
        <taxon>Fungi incertae sedis</taxon>
        <taxon>Mucoromycota</taxon>
        <taxon>Mucoromycotina</taxon>
        <taxon>Mucoromycetes</taxon>
        <taxon>Mucorales</taxon>
        <taxon>Cunninghamellaceae</taxon>
        <taxon>Absidia</taxon>
    </lineage>
</organism>
<sequence>MSFSSSNYDFLDVIDLDSVLRKDSAVERQEKKEKSIARSGTPGKYISLDSISDDELHCITRSLITPVSFQYDIERTTDDHPYNNDSHASWQHNKILARSEHANQVLVYRSESAAIFDHLNNDEELSVDFAATDLKDFIDPILFEGVISRPVSRVPKYDSFSCEYDTSEKKNATTPPSGIESNIPSKYNLPSAAGYIRNDNDKEACAWKGSKYKQHTNITLNNNHDMKAHNVQSSAESSYTSKYSKRHSMDADVLLALRRDSDALLRRRESLLKLRKFSEGVVPPTVLITPTRSPNKSINRHLTAHTTNISPTTRFKQNLSLEKDEHYIKMDAQHKFMHNNSTSPFSHTLDKYDRSVSAIDSAFKSTTISDDKYIKRMRSVSFPDQSRRNPTIKNEQDSREPLPASYVSALLPQNAPLYNDHQSSKSRIHGSDLECAKLQRLAHPHVSMDISRTNDGQNRKSVTESAKTVLATVRQRRTDNKKGAYNRQSSLYYNNREFKSNKSTGNDKQKSALAQNLISSKSPVNSSESSTISPRKFTGDYNNIHVVTKQPHLPDRVKEQDSQYSIKQNRRHSSSLPLSSSFYGNLSTVGHQNEDASTSNKFQQVGKKHNYVAKKSALDKSKDRYVALLGKPPSL</sequence>
<feature type="compositionally biased region" description="Polar residues" evidence="1">
    <location>
        <begin position="382"/>
        <end position="393"/>
    </location>
</feature>
<feature type="compositionally biased region" description="Basic and acidic residues" evidence="1">
    <location>
        <begin position="552"/>
        <end position="561"/>
    </location>
</feature>
<name>A0A1X2J2W6_9FUNG</name>
<keyword evidence="3" id="KW-1185">Reference proteome</keyword>
<protein>
    <submittedName>
        <fullName evidence="2">Uncharacterized protein</fullName>
    </submittedName>
</protein>
<evidence type="ECO:0000256" key="1">
    <source>
        <dbReference type="SAM" id="MobiDB-lite"/>
    </source>
</evidence>
<feature type="region of interest" description="Disordered" evidence="1">
    <location>
        <begin position="446"/>
        <end position="579"/>
    </location>
</feature>
<feature type="non-terminal residue" evidence="2">
    <location>
        <position position="635"/>
    </location>
</feature>
<comment type="caution">
    <text evidence="2">The sequence shown here is derived from an EMBL/GenBank/DDBJ whole genome shotgun (WGS) entry which is preliminary data.</text>
</comment>